<feature type="transmembrane region" description="Helical" evidence="1">
    <location>
        <begin position="137"/>
        <end position="157"/>
    </location>
</feature>
<dbReference type="InterPro" id="IPR007404">
    <property type="entry name" value="YdjM-like"/>
</dbReference>
<dbReference type="RefSeq" id="WP_061607930.1">
    <property type="nucleotide sequence ID" value="NZ_JEMA01000433.1"/>
</dbReference>
<name>A0A150QPZ7_SORCE</name>
<dbReference type="InterPro" id="IPR053170">
    <property type="entry name" value="Transcription_regulator"/>
</dbReference>
<dbReference type="PANTHER" id="PTHR40031:SF1">
    <property type="entry name" value="MEMBRANE-BOUND METAL-DEPENDENT HYDROLASE"/>
    <property type="match status" value="1"/>
</dbReference>
<comment type="caution">
    <text evidence="2">The sequence shown here is derived from an EMBL/GenBank/DDBJ whole genome shotgun (WGS) entry which is preliminary data.</text>
</comment>
<dbReference type="EMBL" id="JEMA01000433">
    <property type="protein sequence ID" value="KYF70030.1"/>
    <property type="molecule type" value="Genomic_DNA"/>
</dbReference>
<keyword evidence="1" id="KW-0812">Transmembrane</keyword>
<sequence length="331" mass="35276">MDTLTHGLLGLAVGASRRPDVRPGEGRASPTDSAVLLACVIAAELPDLDYFWPAGDAVLRTLRAHRGPSHALLFAPAVAAVAAGIAWLVLGRRARFGPVYAFSVLSVALAHLLPDLWTGWGTRLLLPFSDARLTLDWTGVLDPLVTLPLALGALVAWRRPARWRRALLAGAAVAAVYVGGRIATQQVLVARVAAAYPEAQRVAVFPAMLGVTTWRFLATHEDAYAAGTVSLLGGAPIEERRVARAPSGPVPARVAAVPTVREALAWARFPVVRHAPAGDGGTTVRVADLRYHLRGDPTLEFIVDVAPDGAVTRARLERGGSARELLDRWRE</sequence>
<feature type="transmembrane region" description="Helical" evidence="1">
    <location>
        <begin position="71"/>
        <end position="90"/>
    </location>
</feature>
<evidence type="ECO:0000256" key="1">
    <source>
        <dbReference type="SAM" id="Phobius"/>
    </source>
</evidence>
<keyword evidence="2" id="KW-0378">Hydrolase</keyword>
<dbReference type="AlphaFoldDB" id="A0A150QPZ7"/>
<evidence type="ECO:0000313" key="3">
    <source>
        <dbReference type="Proteomes" id="UP000075260"/>
    </source>
</evidence>
<dbReference type="PANTHER" id="PTHR40031">
    <property type="entry name" value="HYPOTHETICAL MEMBRANE SPANNING PROTEIN"/>
    <property type="match status" value="1"/>
</dbReference>
<dbReference type="Proteomes" id="UP000075260">
    <property type="component" value="Unassembled WGS sequence"/>
</dbReference>
<proteinExistence type="predicted"/>
<keyword evidence="1" id="KW-1133">Transmembrane helix</keyword>
<organism evidence="2 3">
    <name type="scientific">Sorangium cellulosum</name>
    <name type="common">Polyangium cellulosum</name>
    <dbReference type="NCBI Taxonomy" id="56"/>
    <lineage>
        <taxon>Bacteria</taxon>
        <taxon>Pseudomonadati</taxon>
        <taxon>Myxococcota</taxon>
        <taxon>Polyangia</taxon>
        <taxon>Polyangiales</taxon>
        <taxon>Polyangiaceae</taxon>
        <taxon>Sorangium</taxon>
    </lineage>
</organism>
<feature type="transmembrane region" description="Helical" evidence="1">
    <location>
        <begin position="97"/>
        <end position="117"/>
    </location>
</feature>
<evidence type="ECO:0000313" key="2">
    <source>
        <dbReference type="EMBL" id="KYF70030.1"/>
    </source>
</evidence>
<dbReference type="Pfam" id="PF04307">
    <property type="entry name" value="YdjM"/>
    <property type="match status" value="1"/>
</dbReference>
<dbReference type="OrthoDB" id="9781927at2"/>
<protein>
    <submittedName>
        <fullName evidence="2">Hydrolase</fullName>
    </submittedName>
</protein>
<accession>A0A150QPZ7</accession>
<gene>
    <name evidence="2" type="ORF">BE15_16750</name>
</gene>
<reference evidence="2 3" key="1">
    <citation type="submission" date="2014-02" db="EMBL/GenBank/DDBJ databases">
        <title>The small core and large imbalanced accessory genome model reveals a collaborative survival strategy of Sorangium cellulosum strains in nature.</title>
        <authorList>
            <person name="Han K."/>
            <person name="Peng R."/>
            <person name="Blom J."/>
            <person name="Li Y.-Z."/>
        </authorList>
    </citation>
    <scope>NUCLEOTIDE SEQUENCE [LARGE SCALE GENOMIC DNA]</scope>
    <source>
        <strain evidence="2 3">So0008-312</strain>
    </source>
</reference>
<keyword evidence="1" id="KW-0472">Membrane</keyword>
<dbReference type="GO" id="GO:0016787">
    <property type="term" value="F:hydrolase activity"/>
    <property type="evidence" value="ECO:0007669"/>
    <property type="project" value="UniProtKB-KW"/>
</dbReference>